<sequence length="136" mass="15394">MAWNVHVCLLSFRNQCLERQQQYREDNPDNPLIFFINLTVIPLSTEAVSPQDASGFIKAIKDERWEGVLELALGTEGSEPLMLTIAEAAMGLLHWFGLAEDQVSGGYTRDLRLYQFRKGFAKIVHGVRIAAFDTHK</sequence>
<evidence type="ECO:0000313" key="2">
    <source>
        <dbReference type="Proteomes" id="UP001465976"/>
    </source>
</evidence>
<keyword evidence="2" id="KW-1185">Reference proteome</keyword>
<gene>
    <name evidence="1" type="ORF">V5O48_016482</name>
</gene>
<dbReference type="Proteomes" id="UP001465976">
    <property type="component" value="Unassembled WGS sequence"/>
</dbReference>
<name>A0ABR3ERW2_9AGAR</name>
<reference evidence="1 2" key="1">
    <citation type="submission" date="2024-02" db="EMBL/GenBank/DDBJ databases">
        <title>A draft genome for the cacao thread blight pathogen Marasmius crinis-equi.</title>
        <authorList>
            <person name="Cohen S.P."/>
            <person name="Baruah I.K."/>
            <person name="Amoako-Attah I."/>
            <person name="Bukari Y."/>
            <person name="Meinhardt L.W."/>
            <person name="Bailey B.A."/>
        </authorList>
    </citation>
    <scope>NUCLEOTIDE SEQUENCE [LARGE SCALE GENOMIC DNA]</scope>
    <source>
        <strain evidence="1 2">GH-76</strain>
    </source>
</reference>
<comment type="caution">
    <text evidence="1">The sequence shown here is derived from an EMBL/GenBank/DDBJ whole genome shotgun (WGS) entry which is preliminary data.</text>
</comment>
<protein>
    <submittedName>
        <fullName evidence="1">Uncharacterized protein</fullName>
    </submittedName>
</protein>
<dbReference type="EMBL" id="JBAHYK010002220">
    <property type="protein sequence ID" value="KAL0565543.1"/>
    <property type="molecule type" value="Genomic_DNA"/>
</dbReference>
<proteinExistence type="predicted"/>
<organism evidence="1 2">
    <name type="scientific">Marasmius crinis-equi</name>
    <dbReference type="NCBI Taxonomy" id="585013"/>
    <lineage>
        <taxon>Eukaryota</taxon>
        <taxon>Fungi</taxon>
        <taxon>Dikarya</taxon>
        <taxon>Basidiomycota</taxon>
        <taxon>Agaricomycotina</taxon>
        <taxon>Agaricomycetes</taxon>
        <taxon>Agaricomycetidae</taxon>
        <taxon>Agaricales</taxon>
        <taxon>Marasmiineae</taxon>
        <taxon>Marasmiaceae</taxon>
        <taxon>Marasmius</taxon>
    </lineage>
</organism>
<accession>A0ABR3ERW2</accession>
<evidence type="ECO:0000313" key="1">
    <source>
        <dbReference type="EMBL" id="KAL0565543.1"/>
    </source>
</evidence>